<dbReference type="Proteomes" id="UP001185092">
    <property type="component" value="Unassembled WGS sequence"/>
</dbReference>
<comment type="caution">
    <text evidence="2">The sequence shown here is derived from an EMBL/GenBank/DDBJ whole genome shotgun (WGS) entry which is preliminary data.</text>
</comment>
<organism evidence="2 3">
    <name type="scientific">Aureibacter tunicatorum</name>
    <dbReference type="NCBI Taxonomy" id="866807"/>
    <lineage>
        <taxon>Bacteria</taxon>
        <taxon>Pseudomonadati</taxon>
        <taxon>Bacteroidota</taxon>
        <taxon>Cytophagia</taxon>
        <taxon>Cytophagales</taxon>
        <taxon>Persicobacteraceae</taxon>
        <taxon>Aureibacter</taxon>
    </lineage>
</organism>
<sequence>MKVSEIKDLSQDSHVRPRFRYWASSEPEEIKNQIKEVLKQGSTDVMGSVVLNHATLRVDSDEKHLWSPFLYLTFEVEEEKGGTLIRGYFGPKGTVWTMLMFFYGLLGFAIFCVALIGFSQMTLGKSADILWLVPVLGLIMSSFYLVANSGKKRGRGDIRILHEFLLDCAKINNPSSL</sequence>
<gene>
    <name evidence="2" type="ORF">HNQ88_002261</name>
</gene>
<keyword evidence="3" id="KW-1185">Reference proteome</keyword>
<evidence type="ECO:0000313" key="2">
    <source>
        <dbReference type="EMBL" id="MDR6239224.1"/>
    </source>
</evidence>
<protein>
    <submittedName>
        <fullName evidence="2">Uncharacterized protein</fullName>
    </submittedName>
</protein>
<feature type="transmembrane region" description="Helical" evidence="1">
    <location>
        <begin position="95"/>
        <end position="117"/>
    </location>
</feature>
<feature type="transmembrane region" description="Helical" evidence="1">
    <location>
        <begin position="129"/>
        <end position="147"/>
    </location>
</feature>
<proteinExistence type="predicted"/>
<dbReference type="EMBL" id="JAVDQD010000002">
    <property type="protein sequence ID" value="MDR6239224.1"/>
    <property type="molecule type" value="Genomic_DNA"/>
</dbReference>
<reference evidence="2" key="1">
    <citation type="submission" date="2023-07" db="EMBL/GenBank/DDBJ databases">
        <title>Genomic Encyclopedia of Type Strains, Phase IV (KMG-IV): sequencing the most valuable type-strain genomes for metagenomic binning, comparative biology and taxonomic classification.</title>
        <authorList>
            <person name="Goeker M."/>
        </authorList>
    </citation>
    <scope>NUCLEOTIDE SEQUENCE</scope>
    <source>
        <strain evidence="2">DSM 26174</strain>
    </source>
</reference>
<keyword evidence="1" id="KW-1133">Transmembrane helix</keyword>
<evidence type="ECO:0000256" key="1">
    <source>
        <dbReference type="SAM" id="Phobius"/>
    </source>
</evidence>
<accession>A0AAE3XPZ8</accession>
<evidence type="ECO:0000313" key="3">
    <source>
        <dbReference type="Proteomes" id="UP001185092"/>
    </source>
</evidence>
<dbReference type="RefSeq" id="WP_309938815.1">
    <property type="nucleotide sequence ID" value="NZ_AP025305.1"/>
</dbReference>
<keyword evidence="1" id="KW-0812">Transmembrane</keyword>
<dbReference type="AlphaFoldDB" id="A0AAE3XPZ8"/>
<keyword evidence="1" id="KW-0472">Membrane</keyword>
<name>A0AAE3XPZ8_9BACT</name>